<dbReference type="EMBL" id="JAHWGI010000960">
    <property type="protein sequence ID" value="KAK3918826.1"/>
    <property type="molecule type" value="Genomic_DNA"/>
</dbReference>
<feature type="transmembrane region" description="Helical" evidence="2">
    <location>
        <begin position="229"/>
        <end position="249"/>
    </location>
</feature>
<organism evidence="4 5">
    <name type="scientific">Frankliniella fusca</name>
    <dbReference type="NCBI Taxonomy" id="407009"/>
    <lineage>
        <taxon>Eukaryota</taxon>
        <taxon>Metazoa</taxon>
        <taxon>Ecdysozoa</taxon>
        <taxon>Arthropoda</taxon>
        <taxon>Hexapoda</taxon>
        <taxon>Insecta</taxon>
        <taxon>Pterygota</taxon>
        <taxon>Neoptera</taxon>
        <taxon>Paraneoptera</taxon>
        <taxon>Thysanoptera</taxon>
        <taxon>Terebrantia</taxon>
        <taxon>Thripoidea</taxon>
        <taxon>Thripidae</taxon>
        <taxon>Frankliniella</taxon>
    </lineage>
</organism>
<evidence type="ECO:0000256" key="1">
    <source>
        <dbReference type="SAM" id="MobiDB-lite"/>
    </source>
</evidence>
<dbReference type="Pfam" id="PF07898">
    <property type="entry name" value="DUF1676"/>
    <property type="match status" value="1"/>
</dbReference>
<evidence type="ECO:0000256" key="2">
    <source>
        <dbReference type="SAM" id="Phobius"/>
    </source>
</evidence>
<evidence type="ECO:0000313" key="5">
    <source>
        <dbReference type="Proteomes" id="UP001219518"/>
    </source>
</evidence>
<feature type="chain" id="PRO_5041956623" evidence="3">
    <location>
        <begin position="35"/>
        <end position="396"/>
    </location>
</feature>
<accession>A0AAE1HDU1</accession>
<evidence type="ECO:0000256" key="3">
    <source>
        <dbReference type="SAM" id="SignalP"/>
    </source>
</evidence>
<feature type="region of interest" description="Disordered" evidence="1">
    <location>
        <begin position="279"/>
        <end position="350"/>
    </location>
</feature>
<keyword evidence="2" id="KW-1133">Transmembrane helix</keyword>
<keyword evidence="3" id="KW-0732">Signal</keyword>
<reference evidence="4" key="1">
    <citation type="submission" date="2021-07" db="EMBL/GenBank/DDBJ databases">
        <authorList>
            <person name="Catto M.A."/>
            <person name="Jacobson A."/>
            <person name="Kennedy G."/>
            <person name="Labadie P."/>
            <person name="Hunt B.G."/>
            <person name="Srinivasan R."/>
        </authorList>
    </citation>
    <scope>NUCLEOTIDE SEQUENCE</scope>
    <source>
        <strain evidence="4">PL_HMW_Pooled</strain>
        <tissue evidence="4">Head</tissue>
    </source>
</reference>
<keyword evidence="2" id="KW-0812">Transmembrane</keyword>
<dbReference type="PANTHER" id="PTHR21879">
    <property type="entry name" value="FI03362P-RELATED-RELATED"/>
    <property type="match status" value="1"/>
</dbReference>
<dbReference type="Proteomes" id="UP001219518">
    <property type="component" value="Unassembled WGS sequence"/>
</dbReference>
<dbReference type="AlphaFoldDB" id="A0AAE1HDU1"/>
<dbReference type="PANTHER" id="PTHR21879:SF2">
    <property type="entry name" value="OSIRIS 20"/>
    <property type="match status" value="1"/>
</dbReference>
<feature type="compositionally biased region" description="Low complexity" evidence="1">
    <location>
        <begin position="307"/>
        <end position="349"/>
    </location>
</feature>
<keyword evidence="4" id="KW-0804">Transcription</keyword>
<comment type="caution">
    <text evidence="4">The sequence shown here is derived from an EMBL/GenBank/DDBJ whole genome shotgun (WGS) entry which is preliminary data.</text>
</comment>
<keyword evidence="5" id="KW-1185">Reference proteome</keyword>
<name>A0AAE1HDU1_9NEOP</name>
<dbReference type="GO" id="GO:0016020">
    <property type="term" value="C:membrane"/>
    <property type="evidence" value="ECO:0007669"/>
    <property type="project" value="TreeGrafter"/>
</dbReference>
<proteinExistence type="predicted"/>
<dbReference type="InterPro" id="IPR012464">
    <property type="entry name" value="DUF1676"/>
</dbReference>
<feature type="compositionally biased region" description="Low complexity" evidence="1">
    <location>
        <begin position="371"/>
        <end position="390"/>
    </location>
</feature>
<feature type="signal peptide" evidence="3">
    <location>
        <begin position="1"/>
        <end position="34"/>
    </location>
</feature>
<dbReference type="GO" id="GO:0000428">
    <property type="term" value="C:DNA-directed RNA polymerase complex"/>
    <property type="evidence" value="ECO:0007669"/>
    <property type="project" value="UniProtKB-KW"/>
</dbReference>
<feature type="compositionally biased region" description="Pro residues" evidence="1">
    <location>
        <begin position="279"/>
        <end position="306"/>
    </location>
</feature>
<reference evidence="4" key="2">
    <citation type="journal article" date="2023" name="BMC Genomics">
        <title>Pest status, molecular evolution, and epigenetic factors derived from the genome assembly of Frankliniella fusca, a thysanopteran phytovirus vector.</title>
        <authorList>
            <person name="Catto M.A."/>
            <person name="Labadie P.E."/>
            <person name="Jacobson A.L."/>
            <person name="Kennedy G.G."/>
            <person name="Srinivasan R."/>
            <person name="Hunt B.G."/>
        </authorList>
    </citation>
    <scope>NUCLEOTIDE SEQUENCE</scope>
    <source>
        <strain evidence="4">PL_HMW_Pooled</strain>
    </source>
</reference>
<keyword evidence="4" id="KW-0240">DNA-directed RNA polymerase</keyword>
<keyword evidence="2" id="KW-0472">Membrane</keyword>
<evidence type="ECO:0000313" key="4">
    <source>
        <dbReference type="EMBL" id="KAK3918826.1"/>
    </source>
</evidence>
<feature type="region of interest" description="Disordered" evidence="1">
    <location>
        <begin position="364"/>
        <end position="396"/>
    </location>
</feature>
<sequence length="396" mass="41262">MPSSSTRSWRRATPLALLACSWLLASAAVSGVSAEDVTDNQVFGGGAGDLLGKPRKIRSGEELLSSIVNDCLGGALPTMSCLRVKVLSYLDTVVGAGAAPSAAEVVSARALEDGSADARLDKMIVSRVSRYFKSHEFRVNLPEMLFEEGGVLSFRPAQGVDGIEMSFPSDQEEGAAQGRALLSQGTKKKRRGLLLKKKLLLPALVLLKLKLKALQPIFMALIGVKALKALIMSKVALTLVLGFLLVQLLKKFGMMAPMGMGMDASTTMAPMTAYGPPAPIPSYGPPQPTYGPPQPSYGPPPQPSYGPPTNSYGPPASGPASTSPASSSPSSYEPSWTPSASDSAGSASGPYARVWDAHSLAYSSYQPQRDSSPTGPSTGSSSSSTSSSSPVTATQY</sequence>
<gene>
    <name evidence="4" type="ORF">KUF71_008074</name>
</gene>
<protein>
    <submittedName>
        <fullName evidence="4">DNA-directed RNA polymerase II subunit RPB1</fullName>
    </submittedName>
</protein>